<evidence type="ECO:0000313" key="3">
    <source>
        <dbReference type="Proteomes" id="UP000269221"/>
    </source>
</evidence>
<organism evidence="2 3">
    <name type="scientific">Hirundo rustica rustica</name>
    <dbReference type="NCBI Taxonomy" id="333673"/>
    <lineage>
        <taxon>Eukaryota</taxon>
        <taxon>Metazoa</taxon>
        <taxon>Chordata</taxon>
        <taxon>Craniata</taxon>
        <taxon>Vertebrata</taxon>
        <taxon>Euteleostomi</taxon>
        <taxon>Archelosauria</taxon>
        <taxon>Archosauria</taxon>
        <taxon>Dinosauria</taxon>
        <taxon>Saurischia</taxon>
        <taxon>Theropoda</taxon>
        <taxon>Coelurosauria</taxon>
        <taxon>Aves</taxon>
        <taxon>Neognathae</taxon>
        <taxon>Neoaves</taxon>
        <taxon>Telluraves</taxon>
        <taxon>Australaves</taxon>
        <taxon>Passeriformes</taxon>
        <taxon>Sylvioidea</taxon>
        <taxon>Hirundinidae</taxon>
        <taxon>Hirundo</taxon>
    </lineage>
</organism>
<evidence type="ECO:0000256" key="1">
    <source>
        <dbReference type="SAM" id="Phobius"/>
    </source>
</evidence>
<dbReference type="AlphaFoldDB" id="A0A3M0KUE5"/>
<gene>
    <name evidence="2" type="ORF">DUI87_06174</name>
</gene>
<protein>
    <submittedName>
        <fullName evidence="2">Uncharacterized protein</fullName>
    </submittedName>
</protein>
<keyword evidence="1" id="KW-0812">Transmembrane</keyword>
<keyword evidence="3" id="KW-1185">Reference proteome</keyword>
<keyword evidence="1" id="KW-1133">Transmembrane helix</keyword>
<sequence length="87" mass="9874">MLMGIGGFVLGFVFLLLGLSFYLCKMEIKIVESLSLEKISKTIQYSLVPPDDRIERKRFSGVESQRIRSAQGIPNVSLSPWMFLPLH</sequence>
<keyword evidence="1" id="KW-0472">Membrane</keyword>
<dbReference type="EMBL" id="QRBI01000100">
    <property type="protein sequence ID" value="RMC16919.1"/>
    <property type="molecule type" value="Genomic_DNA"/>
</dbReference>
<name>A0A3M0KUE5_HIRRU</name>
<accession>A0A3M0KUE5</accession>
<reference evidence="2 3" key="1">
    <citation type="submission" date="2018-07" db="EMBL/GenBank/DDBJ databases">
        <title>A high quality draft genome assembly of the barn swallow (H. rustica rustica).</title>
        <authorList>
            <person name="Formenti G."/>
            <person name="Chiara M."/>
            <person name="Poveda L."/>
            <person name="Francoijs K.-J."/>
            <person name="Bonisoli-Alquati A."/>
            <person name="Canova L."/>
            <person name="Gianfranceschi L."/>
            <person name="Horner D.S."/>
            <person name="Saino N."/>
        </authorList>
    </citation>
    <scope>NUCLEOTIDE SEQUENCE [LARGE SCALE GENOMIC DNA]</scope>
    <source>
        <strain evidence="2">Chelidonia</strain>
        <tissue evidence="2">Blood</tissue>
    </source>
</reference>
<proteinExistence type="predicted"/>
<evidence type="ECO:0000313" key="2">
    <source>
        <dbReference type="EMBL" id="RMC16919.1"/>
    </source>
</evidence>
<comment type="caution">
    <text evidence="2">The sequence shown here is derived from an EMBL/GenBank/DDBJ whole genome shotgun (WGS) entry which is preliminary data.</text>
</comment>
<feature type="transmembrane region" description="Helical" evidence="1">
    <location>
        <begin position="6"/>
        <end position="24"/>
    </location>
</feature>
<dbReference type="Proteomes" id="UP000269221">
    <property type="component" value="Unassembled WGS sequence"/>
</dbReference>